<feature type="compositionally biased region" description="Basic and acidic residues" evidence="5">
    <location>
        <begin position="1614"/>
        <end position="1626"/>
    </location>
</feature>
<organism evidence="6 7">
    <name type="scientific">Astyanax mexicanus</name>
    <name type="common">Blind cave fish</name>
    <name type="synonym">Astyanax fasciatus mexicanus</name>
    <dbReference type="NCBI Taxonomy" id="7994"/>
    <lineage>
        <taxon>Eukaryota</taxon>
        <taxon>Metazoa</taxon>
        <taxon>Chordata</taxon>
        <taxon>Craniata</taxon>
        <taxon>Vertebrata</taxon>
        <taxon>Euteleostomi</taxon>
        <taxon>Actinopterygii</taxon>
        <taxon>Neopterygii</taxon>
        <taxon>Teleostei</taxon>
        <taxon>Ostariophysi</taxon>
        <taxon>Characiformes</taxon>
        <taxon>Characoidei</taxon>
        <taxon>Acestrorhamphidae</taxon>
        <taxon>Acestrorhamphinae</taxon>
        <taxon>Astyanax</taxon>
    </lineage>
</organism>
<feature type="region of interest" description="Disordered" evidence="5">
    <location>
        <begin position="81"/>
        <end position="101"/>
    </location>
</feature>
<evidence type="ECO:0000313" key="7">
    <source>
        <dbReference type="Proteomes" id="UP000752171"/>
    </source>
</evidence>
<feature type="compositionally biased region" description="Pro residues" evidence="5">
    <location>
        <begin position="86"/>
        <end position="97"/>
    </location>
</feature>
<comment type="caution">
    <text evidence="6">The sequence shown here is derived from an EMBL/GenBank/DDBJ whole genome shotgun (WGS) entry which is preliminary data.</text>
</comment>
<dbReference type="InterPro" id="IPR028104">
    <property type="entry name" value="DUF4553"/>
</dbReference>
<feature type="region of interest" description="Disordered" evidence="5">
    <location>
        <begin position="154"/>
        <end position="184"/>
    </location>
</feature>
<name>A0A8T2KQF8_ASTMX</name>
<dbReference type="GO" id="GO:0003677">
    <property type="term" value="F:DNA binding"/>
    <property type="evidence" value="ECO:0007669"/>
    <property type="project" value="UniProtKB-KW"/>
</dbReference>
<keyword evidence="4" id="KW-0539">Nucleus</keyword>
<evidence type="ECO:0000256" key="1">
    <source>
        <dbReference type="ARBA" id="ARBA00023015"/>
    </source>
</evidence>
<evidence type="ECO:0000256" key="4">
    <source>
        <dbReference type="ARBA" id="ARBA00023242"/>
    </source>
</evidence>
<feature type="compositionally biased region" description="Basic and acidic residues" evidence="5">
    <location>
        <begin position="673"/>
        <end position="687"/>
    </location>
</feature>
<dbReference type="PANTHER" id="PTHR21545:SF10">
    <property type="entry name" value="LIGAND-DEPENDENT NUCLEAR RECEPTOR COREPRESSOR-LIKE PROTEIN"/>
    <property type="match status" value="1"/>
</dbReference>
<dbReference type="GO" id="GO:0006357">
    <property type="term" value="P:regulation of transcription by RNA polymerase II"/>
    <property type="evidence" value="ECO:0007669"/>
    <property type="project" value="TreeGrafter"/>
</dbReference>
<feature type="compositionally biased region" description="Basic and acidic residues" evidence="5">
    <location>
        <begin position="482"/>
        <end position="495"/>
    </location>
</feature>
<dbReference type="EMBL" id="JAICCE010000025">
    <property type="protein sequence ID" value="KAG9260002.1"/>
    <property type="molecule type" value="Genomic_DNA"/>
</dbReference>
<evidence type="ECO:0000256" key="5">
    <source>
        <dbReference type="SAM" id="MobiDB-lite"/>
    </source>
</evidence>
<feature type="region of interest" description="Disordered" evidence="5">
    <location>
        <begin position="621"/>
        <end position="689"/>
    </location>
</feature>
<evidence type="ECO:0000256" key="3">
    <source>
        <dbReference type="ARBA" id="ARBA00023163"/>
    </source>
</evidence>
<sequence>MATRCRSAKCAAERRGARRELETWRHKLIACVGFESILEGVYGPRLLQDLSIFDDCEPEAASDWSTDACCPFCNLQLEKTTDHVPVSPPPAETPPPQGLSTSEKLQCQADQFLHAVFHKKEFPENCDPSIPLAAQELMRKMIRQFAIEYACKSQPEGAEDPNPNQADFPKQAEPDGPLDLTISRGAPCRDITVSSVAPCPQQADGVLDLSKKSTPSLNVANHQAFLGSLVPADEDHCRMEEETEKPEDWRGTVLEKVLSSLCSYHRPLLYHILQDMREDYSVALALRDAHRRLAKTEPLCSPAERSSPSDALPCSLSSCTAGCLTACGFRTCAVGSVCICMKNLACQNLALGCVGKVICSSAAVCCAHHKMLGCQQQCSHENVCIAHASNVLGVQMKHASVLHSHNACQTCRSPSPPPLSPVALEIEYKTGSKYVNCKGQESVAQSKPPPLLPHRTETSDEDDKAQQSGALHAVESSSVLVKDTHSKTKQEEIEHNCGTILGEIMDEFNEKLKNIQPSEREQTPQTPHADQQSNRCDDTQLTEIITTVLHSSSDKEYNLKELFEQRMATERQSPQTRSRRRQEVLAALSLSPDLPASRRQSLQIKRDLARLDPSACRRKLEMDRGKCPKNSQPHISSTSSVKKQSSCPENVSKAESIKQLEVDSRSNGLPRLTSEKHNHQEQQEKQPADLTKIQLCNELDLQQPGLSDKKSNQDKKCKMFQPDNNVGRCRRNIVPPQRFSSYVTEPRKMFYAACFSEGLFIKHSQNVSTTSECDSAKICTTKHPIKSEVQGRARHPSSHEMNVLTVSPRKIRTCEDSKENDHSEQTSKIECEGEHKSPSKKIRSYRSKNLTKSQSPELVLDQSVESNSQESDSKALTYASPIKLMLVSCVKSEDGVKYTLKAADSGSNPNGEMFDPCVEASWAGSSINKQTQKTDVQKDLVQNDEFNIKPPEVIPADEVDLISPAKTVGEASPAVQETTPVKRRPGRPKKLGPQIEKLVKRPIGRPPKVKTGDPSSLNSENENQKTIEKNSTDDSNKNLKITILYGRSRKARRVVSEDMKHVSLDQQSYEVQSSADEIRKMNTGGEPVLNLPKIKLEGLHFVKPVEDRKGFIHASSNIKCQKQSDLAVMRKPGRPAKVKISGISVTVTTVSPRQRKIHMKKDMKESQRRALVMEFEPSKEQKTINEHTDVILNDQEGTMEESTEHSSTSFVPVRHSIRERKPSVHFLHSVATARSFSRSNALVCRSHKLLMGKTNPETTHQIQREPEVAVNKSQRKRSHRVGHIKNAVRFSGVSVDSIFALDESFKWWSTSASPEILNKELARRIRLMSDTWVSDVLEAKKSEEVQMKQKPKDPDSDERSSAVRMLFKRNYNMEKLSSWFMQTTETQSLSIVKKASARNPCEIFQYSPVSSTSRENVCPSPQAERLRKHVKKFAQIVPKSPSMHRQALIYKARRSFVKHLLFNSSKINTRHVSRQKRTPKTYGSWGIYKTALLRARSKFPSNSKKTSTTKVQKDLKTHKGPLKMRVETTGSLKEPLQSVNEVSERVSENKLPQTDTFEQEGGFTGTVEEERISSKAWSPEKLKECRVFLKKINSPSSTSVTVHTVSPAGCNVPMKEEKQKDRETAKLQKTFYSPRKSHSTTTTPSKSGEKRRSFHPNESSSAKRTRQSRSSRGVLAAKWCDFVIGK</sequence>
<feature type="region of interest" description="Disordered" evidence="5">
    <location>
        <begin position="440"/>
        <end position="495"/>
    </location>
</feature>
<feature type="compositionally biased region" description="Low complexity" evidence="5">
    <location>
        <begin position="636"/>
        <end position="646"/>
    </location>
</feature>
<feature type="region of interest" description="Disordered" evidence="5">
    <location>
        <begin position="1609"/>
        <end position="1671"/>
    </location>
</feature>
<evidence type="ECO:0000313" key="6">
    <source>
        <dbReference type="EMBL" id="KAG9260002.1"/>
    </source>
</evidence>
<reference evidence="6 7" key="1">
    <citation type="submission" date="2021-07" db="EMBL/GenBank/DDBJ databases">
        <authorList>
            <person name="Imarazene B."/>
            <person name="Zahm M."/>
            <person name="Klopp C."/>
            <person name="Cabau C."/>
            <person name="Beille S."/>
            <person name="Jouanno E."/>
            <person name="Castinel A."/>
            <person name="Lluch J."/>
            <person name="Gil L."/>
            <person name="Kuchtly C."/>
            <person name="Lopez Roques C."/>
            <person name="Donnadieu C."/>
            <person name="Parrinello H."/>
            <person name="Journot L."/>
            <person name="Du K."/>
            <person name="Schartl M."/>
            <person name="Retaux S."/>
            <person name="Guiguen Y."/>
        </authorList>
    </citation>
    <scope>NUCLEOTIDE SEQUENCE [LARGE SCALE GENOMIC DNA]</scope>
    <source>
        <strain evidence="6">Pach_M1</strain>
        <tissue evidence="6">Testis</tissue>
    </source>
</reference>
<feature type="region of interest" description="Disordered" evidence="5">
    <location>
        <begin position="518"/>
        <end position="537"/>
    </location>
</feature>
<proteinExistence type="predicted"/>
<keyword evidence="2" id="KW-0238">DNA-binding</keyword>
<keyword evidence="1" id="KW-0805">Transcription regulation</keyword>
<feature type="compositionally biased region" description="Basic and acidic residues" evidence="5">
    <location>
        <begin position="655"/>
        <end position="664"/>
    </location>
</feature>
<feature type="region of interest" description="Disordered" evidence="5">
    <location>
        <begin position="966"/>
        <end position="1034"/>
    </location>
</feature>
<gene>
    <name evidence="6" type="primary">LCORL</name>
    <name evidence="6" type="ORF">AMEX_G27649</name>
</gene>
<feature type="compositionally biased region" description="Basic residues" evidence="5">
    <location>
        <begin position="981"/>
        <end position="990"/>
    </location>
</feature>
<dbReference type="Pfam" id="PF15090">
    <property type="entry name" value="DUF4553"/>
    <property type="match status" value="1"/>
</dbReference>
<feature type="compositionally biased region" description="Basic and acidic residues" evidence="5">
    <location>
        <begin position="812"/>
        <end position="837"/>
    </location>
</feature>
<keyword evidence="3" id="KW-0804">Transcription</keyword>
<keyword evidence="6" id="KW-0675">Receptor</keyword>
<dbReference type="GO" id="GO:0005634">
    <property type="term" value="C:nucleus"/>
    <property type="evidence" value="ECO:0007669"/>
    <property type="project" value="TreeGrafter"/>
</dbReference>
<accession>A0A8T2KQF8</accession>
<feature type="region of interest" description="Disordered" evidence="5">
    <location>
        <begin position="787"/>
        <end position="873"/>
    </location>
</feature>
<feature type="compositionally biased region" description="Polar residues" evidence="5">
    <location>
        <begin position="523"/>
        <end position="537"/>
    </location>
</feature>
<feature type="compositionally biased region" description="Polar residues" evidence="5">
    <location>
        <begin position="847"/>
        <end position="856"/>
    </location>
</feature>
<dbReference type="PANTHER" id="PTHR21545">
    <property type="entry name" value="TRANSCRIPTION FACTOR MLR1/2"/>
    <property type="match status" value="1"/>
</dbReference>
<dbReference type="Proteomes" id="UP000752171">
    <property type="component" value="Unassembled WGS sequence"/>
</dbReference>
<protein>
    <submittedName>
        <fullName evidence="6">Ligand-dependent nuclear receptor corepressor-like protein isoform X1</fullName>
    </submittedName>
</protein>
<feature type="compositionally biased region" description="Basic and acidic residues" evidence="5">
    <location>
        <begin position="1022"/>
        <end position="1034"/>
    </location>
</feature>
<evidence type="ECO:0000256" key="2">
    <source>
        <dbReference type="ARBA" id="ARBA00023125"/>
    </source>
</evidence>